<feature type="region of interest" description="Disordered" evidence="1">
    <location>
        <begin position="440"/>
        <end position="459"/>
    </location>
</feature>
<evidence type="ECO:0000256" key="1">
    <source>
        <dbReference type="SAM" id="MobiDB-lite"/>
    </source>
</evidence>
<dbReference type="GO" id="GO:0003677">
    <property type="term" value="F:DNA binding"/>
    <property type="evidence" value="ECO:0007669"/>
    <property type="project" value="InterPro"/>
</dbReference>
<name>A0A9X2U4P0_9BACT</name>
<evidence type="ECO:0000313" key="3">
    <source>
        <dbReference type="EMBL" id="MCS3866827.1"/>
    </source>
</evidence>
<dbReference type="InterPro" id="IPR050742">
    <property type="entry name" value="Helicase_Restrict-Modif_Enz"/>
</dbReference>
<dbReference type="PANTHER" id="PTHR47396:SF1">
    <property type="entry name" value="ATP-DEPENDENT HELICASE IRC3-RELATED"/>
    <property type="match status" value="1"/>
</dbReference>
<feature type="compositionally biased region" description="Basic and acidic residues" evidence="1">
    <location>
        <begin position="558"/>
        <end position="567"/>
    </location>
</feature>
<dbReference type="Pfam" id="PF04851">
    <property type="entry name" value="ResIII"/>
    <property type="match status" value="1"/>
</dbReference>
<sequence>MELRRFQSDLNAIIERKIQGGLQQVDSILAHVVPGGGKSLLPPIISKYVHHLNGKLCWIVPRVKLMQQGAKDFQKPWARRLVGHSGEMREATNEPNPTRGKIGFITTYQALGRAPELHREEFDRHDYVLFCDEIHHVSKGSKWHRALAPLVQKAELKVFGTGSIERGDREPIAFLPYAKDAPRDGHPGNRRSESGQQKGGYVVDASGRCNWRSIRYRRSEAISDGAILPLNFRILDGTAEWIDEDGKQRQTGSLANLNQEDARAALDTFLRTQAAHEILDSAIADWEKTRKSYRPARLLVAAPDRQHARKYREYISGEHGHDVGLAIVDDRGQNQEALTQIDRFDPQKSDGPDVGVLVTVAMAYEGLSIKPITHIACLTQYRTKAWLKQLFDRGNRVADGKPKPVIYGPDDPFFERCRAQIAQEQEKAVPLEKMWEEEVCKNEGPEQPSGTGSAEDEGIVPIGSSVLRERGIWNGDEFGYRQIAEIKQKMADLEMEEENPAKVAALLAELGFDLGDLVSGEPESTASATTSAASADTGDSGSGENLCARGTSGTETTTVKEREESLKDRIDTRIGRWAWQQPGDTGQNKQRANGQVKALFGPRSKLSEEELKECWKHVRMKYPLR</sequence>
<dbReference type="RefSeq" id="WP_259084261.1">
    <property type="nucleotide sequence ID" value="NZ_JANTYZ010000022.1"/>
</dbReference>
<evidence type="ECO:0000259" key="2">
    <source>
        <dbReference type="Pfam" id="PF04851"/>
    </source>
</evidence>
<reference evidence="3" key="1">
    <citation type="submission" date="2022-08" db="EMBL/GenBank/DDBJ databases">
        <title>Genomic Encyclopedia of Type Strains, Phase V (KMG-V): Genome sequencing to study the core and pangenomes of soil and plant-associated prokaryotes.</title>
        <authorList>
            <person name="Whitman W."/>
        </authorList>
    </citation>
    <scope>NUCLEOTIDE SEQUENCE</scope>
    <source>
        <strain evidence="3">SP2016B</strain>
    </source>
</reference>
<feature type="compositionally biased region" description="Basic and acidic residues" evidence="1">
    <location>
        <begin position="180"/>
        <end position="193"/>
    </location>
</feature>
<organism evidence="3 4">
    <name type="scientific">Salinibacter ruber</name>
    <dbReference type="NCBI Taxonomy" id="146919"/>
    <lineage>
        <taxon>Bacteria</taxon>
        <taxon>Pseudomonadati</taxon>
        <taxon>Rhodothermota</taxon>
        <taxon>Rhodothermia</taxon>
        <taxon>Rhodothermales</taxon>
        <taxon>Salinibacteraceae</taxon>
        <taxon>Salinibacter</taxon>
    </lineage>
</organism>
<dbReference type="InterPro" id="IPR027417">
    <property type="entry name" value="P-loop_NTPase"/>
</dbReference>
<dbReference type="Proteomes" id="UP001155034">
    <property type="component" value="Unassembled WGS sequence"/>
</dbReference>
<feature type="region of interest" description="Disordered" evidence="1">
    <location>
        <begin position="518"/>
        <end position="567"/>
    </location>
</feature>
<dbReference type="PANTHER" id="PTHR47396">
    <property type="entry name" value="TYPE I RESTRICTION ENZYME ECOKI R PROTEIN"/>
    <property type="match status" value="1"/>
</dbReference>
<feature type="domain" description="Helicase/UvrB N-terminal" evidence="2">
    <location>
        <begin position="1"/>
        <end position="147"/>
    </location>
</feature>
<gene>
    <name evidence="3" type="ORF">GGP82_003410</name>
</gene>
<dbReference type="Gene3D" id="3.40.50.300">
    <property type="entry name" value="P-loop containing nucleotide triphosphate hydrolases"/>
    <property type="match status" value="2"/>
</dbReference>
<dbReference type="GO" id="GO:0016787">
    <property type="term" value="F:hydrolase activity"/>
    <property type="evidence" value="ECO:0007669"/>
    <property type="project" value="InterPro"/>
</dbReference>
<comment type="caution">
    <text evidence="3">The sequence shown here is derived from an EMBL/GenBank/DDBJ whole genome shotgun (WGS) entry which is preliminary data.</text>
</comment>
<keyword evidence="3" id="KW-0067">ATP-binding</keyword>
<accession>A0A9X2U4P0</accession>
<keyword evidence="3" id="KW-0347">Helicase</keyword>
<keyword evidence="3" id="KW-0378">Hydrolase</keyword>
<feature type="compositionally biased region" description="Low complexity" evidence="1">
    <location>
        <begin position="524"/>
        <end position="543"/>
    </location>
</feature>
<feature type="region of interest" description="Disordered" evidence="1">
    <location>
        <begin position="178"/>
        <end position="199"/>
    </location>
</feature>
<dbReference type="EMBL" id="JANTYZ010000022">
    <property type="protein sequence ID" value="MCS3866827.1"/>
    <property type="molecule type" value="Genomic_DNA"/>
</dbReference>
<dbReference type="AlphaFoldDB" id="A0A9X2U4P0"/>
<dbReference type="InterPro" id="IPR006935">
    <property type="entry name" value="Helicase/UvrB_N"/>
</dbReference>
<proteinExistence type="predicted"/>
<protein>
    <submittedName>
        <fullName evidence="3">Superfamily II DNA or RNA helicase</fullName>
    </submittedName>
</protein>
<evidence type="ECO:0000313" key="4">
    <source>
        <dbReference type="Proteomes" id="UP001155034"/>
    </source>
</evidence>
<dbReference type="GO" id="GO:0005524">
    <property type="term" value="F:ATP binding"/>
    <property type="evidence" value="ECO:0007669"/>
    <property type="project" value="InterPro"/>
</dbReference>
<dbReference type="SUPFAM" id="SSF52540">
    <property type="entry name" value="P-loop containing nucleoside triphosphate hydrolases"/>
    <property type="match status" value="1"/>
</dbReference>
<dbReference type="GO" id="GO:0004386">
    <property type="term" value="F:helicase activity"/>
    <property type="evidence" value="ECO:0007669"/>
    <property type="project" value="UniProtKB-KW"/>
</dbReference>
<dbReference type="GO" id="GO:0005829">
    <property type="term" value="C:cytosol"/>
    <property type="evidence" value="ECO:0007669"/>
    <property type="project" value="TreeGrafter"/>
</dbReference>
<keyword evidence="3" id="KW-0547">Nucleotide-binding</keyword>